<sequence>MPSCGNKYYDHVKHCAMVHFYDNNPDKEPEENPPDTRRNKIINQLLIMNIPCPILSYFRHSRLFRRVHHWGKQKLIQIFASADGNGTIGASPFTFPAEFKNKICWDLIQSHTPIYFQDIMITLSGECFGTRTFYLPALDALSGRVQEMRRLQLDLRSGEAVQWSSLFDDYHFTHESKELHWQPTDLGTIDEYGTPNEDLGYTLIKEMPSAASAQSADDE</sequence>
<comment type="caution">
    <text evidence="1">The sequence shown here is derived from an EMBL/GenBank/DDBJ whole genome shotgun (WGS) entry which is preliminary data.</text>
</comment>
<gene>
    <name evidence="1" type="ORF">niasHT_031041</name>
</gene>
<dbReference type="Proteomes" id="UP001620626">
    <property type="component" value="Unassembled WGS sequence"/>
</dbReference>
<dbReference type="EMBL" id="JBICBT010001355">
    <property type="protein sequence ID" value="KAL3071850.1"/>
    <property type="molecule type" value="Genomic_DNA"/>
</dbReference>
<name>A0ABD2I3T3_9BILA</name>
<proteinExistence type="predicted"/>
<reference evidence="1 2" key="1">
    <citation type="submission" date="2024-10" db="EMBL/GenBank/DDBJ databases">
        <authorList>
            <person name="Kim D."/>
        </authorList>
    </citation>
    <scope>NUCLEOTIDE SEQUENCE [LARGE SCALE GENOMIC DNA]</scope>
    <source>
        <strain evidence="1">BH-2024</strain>
    </source>
</reference>
<evidence type="ECO:0000313" key="2">
    <source>
        <dbReference type="Proteomes" id="UP001620626"/>
    </source>
</evidence>
<organism evidence="1 2">
    <name type="scientific">Heterodera trifolii</name>
    <dbReference type="NCBI Taxonomy" id="157864"/>
    <lineage>
        <taxon>Eukaryota</taxon>
        <taxon>Metazoa</taxon>
        <taxon>Ecdysozoa</taxon>
        <taxon>Nematoda</taxon>
        <taxon>Chromadorea</taxon>
        <taxon>Rhabditida</taxon>
        <taxon>Tylenchina</taxon>
        <taxon>Tylenchomorpha</taxon>
        <taxon>Tylenchoidea</taxon>
        <taxon>Heteroderidae</taxon>
        <taxon>Heteroderinae</taxon>
        <taxon>Heterodera</taxon>
    </lineage>
</organism>
<evidence type="ECO:0000313" key="1">
    <source>
        <dbReference type="EMBL" id="KAL3071850.1"/>
    </source>
</evidence>
<keyword evidence="2" id="KW-1185">Reference proteome</keyword>
<dbReference type="AlphaFoldDB" id="A0ABD2I3T3"/>
<accession>A0ABD2I3T3</accession>
<protein>
    <submittedName>
        <fullName evidence="1">Uncharacterized protein</fullName>
    </submittedName>
</protein>